<dbReference type="CDD" id="cd05243">
    <property type="entry name" value="SDR_a5"/>
    <property type="match status" value="1"/>
</dbReference>
<dbReference type="EMBL" id="QGLL01000001">
    <property type="protein sequence ID" value="PXY85703.1"/>
    <property type="molecule type" value="Genomic_DNA"/>
</dbReference>
<dbReference type="Pfam" id="PF13460">
    <property type="entry name" value="NAD_binding_10"/>
    <property type="match status" value="1"/>
</dbReference>
<dbReference type="InterPro" id="IPR036291">
    <property type="entry name" value="NAD(P)-bd_dom_sf"/>
</dbReference>
<evidence type="ECO:0000313" key="2">
    <source>
        <dbReference type="EMBL" id="PXY85703.1"/>
    </source>
</evidence>
<reference evidence="2 3" key="1">
    <citation type="submission" date="2018-05" db="EMBL/GenBank/DDBJ databases">
        <title>Reference genomes for bee gut microbiota database.</title>
        <authorList>
            <person name="Ellegaard K.M."/>
        </authorList>
    </citation>
    <scope>NUCLEOTIDE SEQUENCE [LARGE SCALE GENOMIC DNA]</scope>
    <source>
        <strain evidence="2 3">ESL0200</strain>
    </source>
</reference>
<proteinExistence type="predicted"/>
<protein>
    <recommendedName>
        <fullName evidence="1">NAD(P)-binding domain-containing protein</fullName>
    </recommendedName>
</protein>
<dbReference type="Gene3D" id="3.40.50.720">
    <property type="entry name" value="NAD(P)-binding Rossmann-like Domain"/>
    <property type="match status" value="1"/>
</dbReference>
<dbReference type="InterPro" id="IPR016040">
    <property type="entry name" value="NAD(P)-bd_dom"/>
</dbReference>
<organism evidence="2 3">
    <name type="scientific">Bifidobacterium asteroides</name>
    <dbReference type="NCBI Taxonomy" id="1684"/>
    <lineage>
        <taxon>Bacteria</taxon>
        <taxon>Bacillati</taxon>
        <taxon>Actinomycetota</taxon>
        <taxon>Actinomycetes</taxon>
        <taxon>Bifidobacteriales</taxon>
        <taxon>Bifidobacteriaceae</taxon>
        <taxon>Bifidobacterium</taxon>
    </lineage>
</organism>
<dbReference type="AlphaFoldDB" id="A0A318MHD3"/>
<dbReference type="Proteomes" id="UP000247744">
    <property type="component" value="Unassembled WGS sequence"/>
</dbReference>
<dbReference type="SUPFAM" id="SSF51735">
    <property type="entry name" value="NAD(P)-binding Rossmann-fold domains"/>
    <property type="match status" value="1"/>
</dbReference>
<sequence>MRRKLMSMGKRVILVGATGRVGALTCEDLVKAGHEVVACARGASRIPVSQQVEPLTLDLHDPLSKVTDAFRKSHAEVVVFTAGSRGKDINQIDALGALKTIEAAKAVCITRYVMLGAMYAADWLRWEQPQVKPAIDALADYYVTKNMADQYLISSELDYTIIEPGSLTEQEGTGTIQVEPDGPGPIPIADVAQCLADCVDLPKTSGRIYNIIKGRTPIRQALTASSD</sequence>
<dbReference type="PANTHER" id="PTHR15020:SF50">
    <property type="entry name" value="UPF0659 PROTEIN YMR090W"/>
    <property type="match status" value="1"/>
</dbReference>
<accession>A0A318MHD3</accession>
<gene>
    <name evidence="2" type="ORF">DKK75_00560</name>
</gene>
<dbReference type="PANTHER" id="PTHR15020">
    <property type="entry name" value="FLAVIN REDUCTASE-RELATED"/>
    <property type="match status" value="1"/>
</dbReference>
<evidence type="ECO:0000313" key="3">
    <source>
        <dbReference type="Proteomes" id="UP000247744"/>
    </source>
</evidence>
<dbReference type="OrthoDB" id="4248066at2"/>
<feature type="domain" description="NAD(P)-binding" evidence="1">
    <location>
        <begin position="16"/>
        <end position="200"/>
    </location>
</feature>
<evidence type="ECO:0000259" key="1">
    <source>
        <dbReference type="Pfam" id="PF13460"/>
    </source>
</evidence>
<comment type="caution">
    <text evidence="2">The sequence shown here is derived from an EMBL/GenBank/DDBJ whole genome shotgun (WGS) entry which is preliminary data.</text>
</comment>
<name>A0A318MHD3_9BIFI</name>